<evidence type="ECO:0000256" key="2">
    <source>
        <dbReference type="ARBA" id="ARBA00022741"/>
    </source>
</evidence>
<keyword evidence="7" id="KW-1185">Reference proteome</keyword>
<dbReference type="InterPro" id="IPR013815">
    <property type="entry name" value="ATP_grasp_subdomain_1"/>
</dbReference>
<dbReference type="EMBL" id="JAROCC010000006">
    <property type="protein sequence ID" value="MDN4607590.1"/>
    <property type="molecule type" value="Genomic_DNA"/>
</dbReference>
<dbReference type="PANTHER" id="PTHR43585">
    <property type="entry name" value="FUMIPYRROLE BIOSYNTHESIS PROTEIN C"/>
    <property type="match status" value="1"/>
</dbReference>
<dbReference type="SUPFAM" id="SSF56059">
    <property type="entry name" value="Glutathione synthetase ATP-binding domain-like"/>
    <property type="match status" value="1"/>
</dbReference>
<keyword evidence="2 4" id="KW-0547">Nucleotide-binding</keyword>
<dbReference type="Pfam" id="PF18603">
    <property type="entry name" value="LAL_C2"/>
    <property type="match status" value="1"/>
</dbReference>
<name>A0ABT8JR74_9BACL</name>
<feature type="domain" description="ATP-grasp" evidence="5">
    <location>
        <begin position="116"/>
        <end position="310"/>
    </location>
</feature>
<proteinExistence type="predicted"/>
<dbReference type="Pfam" id="PF13535">
    <property type="entry name" value="ATP-grasp_4"/>
    <property type="match status" value="1"/>
</dbReference>
<keyword evidence="3 4" id="KW-0067">ATP-binding</keyword>
<dbReference type="Gene3D" id="3.30.470.20">
    <property type="entry name" value="ATP-grasp fold, B domain"/>
    <property type="match status" value="1"/>
</dbReference>
<evidence type="ECO:0000313" key="6">
    <source>
        <dbReference type="EMBL" id="MDN4607590.1"/>
    </source>
</evidence>
<dbReference type="PROSITE" id="PS50975">
    <property type="entry name" value="ATP_GRASP"/>
    <property type="match status" value="1"/>
</dbReference>
<comment type="caution">
    <text evidence="6">The sequence shown here is derived from an EMBL/GenBank/DDBJ whole genome shotgun (WGS) entry which is preliminary data.</text>
</comment>
<dbReference type="InterPro" id="IPR040570">
    <property type="entry name" value="LAL_C2"/>
</dbReference>
<dbReference type="Gene3D" id="3.40.50.20">
    <property type="match status" value="1"/>
</dbReference>
<reference evidence="6" key="1">
    <citation type="submission" date="2023-03" db="EMBL/GenBank/DDBJ databases">
        <title>MT1 and MT2 Draft Genomes of Novel Species.</title>
        <authorList>
            <person name="Venkateswaran K."/>
        </authorList>
    </citation>
    <scope>NUCLEOTIDE SEQUENCE</scope>
    <source>
        <strain evidence="6">F6_3S_P_2</strain>
    </source>
</reference>
<sequence length="406" mass="45922">MKTIIFIGTNKSGSSREAIRAAERLGYFTVLFTSNEKQIQQRKEYTDVHEMVLVDITNLVEMRKEILALKFKGNEIMTIASFVDSNVARALKLCEEFCPNGTSSNAALIMENKAGTRAVLEGLPYSPKYLTIKPNSKLDTREIEGVFDFPLIVKTASSTGSKDVVRATELKQLKRHVEKFQERNPKDPVIIEEFIEGEQYLVEAIVHNKEIHIAGVVKQEITVGQRFIITGYGVLAYVQKQLNDSIMEVLNSIIDKLRIQNGALHVEMRLTTNGWRLIEINPRISGGAMNNMLKAAFGYDLTAETLKLYLGEKPNLELKQRHFVFTQYVIVDKKGILEKVTGKSRARKMPGIVEVYVKPRKGTVLMPPLSMGHRYAYTIAQGRTLEVAKYLAKKAAEKIQFHLKEQ</sequence>
<keyword evidence="1" id="KW-0436">Ligase</keyword>
<dbReference type="InterPro" id="IPR011761">
    <property type="entry name" value="ATP-grasp"/>
</dbReference>
<dbReference type="InterPro" id="IPR052032">
    <property type="entry name" value="ATP-dep_AA_Ligase"/>
</dbReference>
<evidence type="ECO:0000259" key="5">
    <source>
        <dbReference type="PROSITE" id="PS50975"/>
    </source>
</evidence>
<dbReference type="Proteomes" id="UP001175097">
    <property type="component" value="Unassembled WGS sequence"/>
</dbReference>
<protein>
    <submittedName>
        <fullName evidence="6">ATP-grasp domain-containing protein</fullName>
    </submittedName>
</protein>
<dbReference type="Gene3D" id="3.30.1490.20">
    <property type="entry name" value="ATP-grasp fold, A domain"/>
    <property type="match status" value="1"/>
</dbReference>
<organism evidence="6 7">
    <name type="scientific">Sporosarcina highlanderae</name>
    <dbReference type="NCBI Taxonomy" id="3035916"/>
    <lineage>
        <taxon>Bacteria</taxon>
        <taxon>Bacillati</taxon>
        <taxon>Bacillota</taxon>
        <taxon>Bacilli</taxon>
        <taxon>Bacillales</taxon>
        <taxon>Caryophanaceae</taxon>
        <taxon>Sporosarcina</taxon>
    </lineage>
</organism>
<evidence type="ECO:0000256" key="1">
    <source>
        <dbReference type="ARBA" id="ARBA00022598"/>
    </source>
</evidence>
<accession>A0ABT8JR74</accession>
<dbReference type="RefSeq" id="WP_301243148.1">
    <property type="nucleotide sequence ID" value="NZ_JAROCC010000006.1"/>
</dbReference>
<evidence type="ECO:0000256" key="4">
    <source>
        <dbReference type="PROSITE-ProRule" id="PRU00409"/>
    </source>
</evidence>
<gene>
    <name evidence="6" type="ORF">P5G49_08820</name>
</gene>
<dbReference type="PANTHER" id="PTHR43585:SF2">
    <property type="entry name" value="ATP-GRASP ENZYME FSQD"/>
    <property type="match status" value="1"/>
</dbReference>
<evidence type="ECO:0000256" key="3">
    <source>
        <dbReference type="ARBA" id="ARBA00022840"/>
    </source>
</evidence>
<evidence type="ECO:0000313" key="7">
    <source>
        <dbReference type="Proteomes" id="UP001175097"/>
    </source>
</evidence>